<name>F6HGY5_VITVI</name>
<reference evidence="2" key="1">
    <citation type="journal article" date="2007" name="Nature">
        <title>The grapevine genome sequence suggests ancestral hexaploidization in major angiosperm phyla.</title>
        <authorList>
            <consortium name="The French-Italian Public Consortium for Grapevine Genome Characterization."/>
            <person name="Jaillon O."/>
            <person name="Aury J.-M."/>
            <person name="Noel B."/>
            <person name="Policriti A."/>
            <person name="Clepet C."/>
            <person name="Casagrande A."/>
            <person name="Choisne N."/>
            <person name="Aubourg S."/>
            <person name="Vitulo N."/>
            <person name="Jubin C."/>
            <person name="Vezzi A."/>
            <person name="Legeai F."/>
            <person name="Hugueney P."/>
            <person name="Dasilva C."/>
            <person name="Horner D."/>
            <person name="Mica E."/>
            <person name="Jublot D."/>
            <person name="Poulain J."/>
            <person name="Bruyere C."/>
            <person name="Billault A."/>
            <person name="Segurens B."/>
            <person name="Gouyvenoux M."/>
            <person name="Ugarte E."/>
            <person name="Cattonaro F."/>
            <person name="Anthouard V."/>
            <person name="Vico V."/>
            <person name="Del Fabbro C."/>
            <person name="Alaux M."/>
            <person name="Di Gaspero G."/>
            <person name="Dumas V."/>
            <person name="Felice N."/>
            <person name="Paillard S."/>
            <person name="Juman I."/>
            <person name="Moroldo M."/>
            <person name="Scalabrin S."/>
            <person name="Canaguier A."/>
            <person name="Le Clainche I."/>
            <person name="Malacrida G."/>
            <person name="Durand E."/>
            <person name="Pesole G."/>
            <person name="Laucou V."/>
            <person name="Chatelet P."/>
            <person name="Merdinoglu D."/>
            <person name="Delledonne M."/>
            <person name="Pezzotti M."/>
            <person name="Lecharny A."/>
            <person name="Scarpelli C."/>
            <person name="Artiguenave F."/>
            <person name="Pe M.E."/>
            <person name="Valle G."/>
            <person name="Morgante M."/>
            <person name="Caboche M."/>
            <person name="Adam-Blondon A.-F."/>
            <person name="Weissenbach J."/>
            <person name="Quetier F."/>
            <person name="Wincker P."/>
        </authorList>
    </citation>
    <scope>NUCLEOTIDE SEQUENCE [LARGE SCALE GENOMIC DNA]</scope>
    <source>
        <strain evidence="2">cv. Pinot noir / PN40024</strain>
    </source>
</reference>
<dbReference type="InParanoid" id="F6HGY5"/>
<gene>
    <name evidence="1" type="ordered locus">VIT_11s0016g03090</name>
</gene>
<accession>F6HGY5</accession>
<evidence type="ECO:0000313" key="1">
    <source>
        <dbReference type="EMBL" id="CCB51483.1"/>
    </source>
</evidence>
<evidence type="ECO:0000313" key="2">
    <source>
        <dbReference type="Proteomes" id="UP000009183"/>
    </source>
</evidence>
<sequence>MSTPLLKEHIGKNPVGSLHLYLISLDSPLALQPWILETSKMFTQP</sequence>
<dbReference type="EMBL" id="FN595756">
    <property type="protein sequence ID" value="CCB51483.1"/>
    <property type="molecule type" value="Genomic_DNA"/>
</dbReference>
<dbReference type="PaxDb" id="29760-VIT_11s0016g03090.t01"/>
<dbReference type="Proteomes" id="UP000009183">
    <property type="component" value="Chromosome 11"/>
</dbReference>
<keyword evidence="2" id="KW-1185">Reference proteome</keyword>
<organism evidence="1 2">
    <name type="scientific">Vitis vinifera</name>
    <name type="common">Grape</name>
    <dbReference type="NCBI Taxonomy" id="29760"/>
    <lineage>
        <taxon>Eukaryota</taxon>
        <taxon>Viridiplantae</taxon>
        <taxon>Streptophyta</taxon>
        <taxon>Embryophyta</taxon>
        <taxon>Tracheophyta</taxon>
        <taxon>Spermatophyta</taxon>
        <taxon>Magnoliopsida</taxon>
        <taxon>eudicotyledons</taxon>
        <taxon>Gunneridae</taxon>
        <taxon>Pentapetalae</taxon>
        <taxon>rosids</taxon>
        <taxon>Vitales</taxon>
        <taxon>Vitaceae</taxon>
        <taxon>Viteae</taxon>
        <taxon>Vitis</taxon>
    </lineage>
</organism>
<proteinExistence type="predicted"/>
<protein>
    <submittedName>
        <fullName evidence="1">Uncharacterized protein</fullName>
    </submittedName>
</protein>
<dbReference type="AlphaFoldDB" id="F6HGY5"/>
<dbReference type="HOGENOM" id="CLU_3208662_0_0_1"/>